<dbReference type="NCBIfam" id="TIGR00916">
    <property type="entry name" value="2A0604s01"/>
    <property type="match status" value="1"/>
</dbReference>
<comment type="similarity">
    <text evidence="13">Belongs to the SecD/SecF family. SecF subfamily.</text>
</comment>
<dbReference type="Gene3D" id="1.20.1640.10">
    <property type="entry name" value="Multidrug efflux transporter AcrB transmembrane domain"/>
    <property type="match status" value="1"/>
</dbReference>
<evidence type="ECO:0000256" key="13">
    <source>
        <dbReference type="HAMAP-Rule" id="MF_01464"/>
    </source>
</evidence>
<keyword evidence="2 13" id="KW-0813">Transport</keyword>
<dbReference type="InterPro" id="IPR022813">
    <property type="entry name" value="SecD/SecF_arch_bac"/>
</dbReference>
<evidence type="ECO:0000256" key="2">
    <source>
        <dbReference type="ARBA" id="ARBA00022448"/>
    </source>
</evidence>
<dbReference type="PRINTS" id="PR01755">
    <property type="entry name" value="SECFTRNLCASE"/>
</dbReference>
<keyword evidence="7 13" id="KW-0811">Translocation</keyword>
<evidence type="ECO:0000313" key="15">
    <source>
        <dbReference type="EMBL" id="SDM03671.1"/>
    </source>
</evidence>
<evidence type="ECO:0000256" key="8">
    <source>
        <dbReference type="ARBA" id="ARBA00023136"/>
    </source>
</evidence>
<dbReference type="PANTHER" id="PTHR30081:SF8">
    <property type="entry name" value="PROTEIN TRANSLOCASE SUBUNIT SECF"/>
    <property type="match status" value="1"/>
</dbReference>
<dbReference type="InterPro" id="IPR022646">
    <property type="entry name" value="SecD/SecF_CS"/>
</dbReference>
<dbReference type="InterPro" id="IPR005665">
    <property type="entry name" value="SecF_bac"/>
</dbReference>
<dbReference type="NCBIfam" id="TIGR00966">
    <property type="entry name" value="transloc_SecF"/>
    <property type="match status" value="1"/>
</dbReference>
<dbReference type="EMBL" id="FNGU01000003">
    <property type="protein sequence ID" value="SDM03671.1"/>
    <property type="molecule type" value="Genomic_DNA"/>
</dbReference>
<dbReference type="Pfam" id="PF02355">
    <property type="entry name" value="SecD_SecF_C"/>
    <property type="match status" value="1"/>
</dbReference>
<keyword evidence="8 13" id="KW-0472">Membrane</keyword>
<gene>
    <name evidence="13" type="primary">secF</name>
    <name evidence="15" type="ORF">SAMN05660860_01753</name>
</gene>
<evidence type="ECO:0000256" key="3">
    <source>
        <dbReference type="ARBA" id="ARBA00022475"/>
    </source>
</evidence>
<dbReference type="SUPFAM" id="SSF82866">
    <property type="entry name" value="Multidrug efflux transporter AcrB transmembrane domain"/>
    <property type="match status" value="1"/>
</dbReference>
<dbReference type="InterPro" id="IPR048634">
    <property type="entry name" value="SecD_SecF_C"/>
</dbReference>
<keyword evidence="4 13" id="KW-0812">Transmembrane</keyword>
<dbReference type="InterPro" id="IPR022645">
    <property type="entry name" value="SecD/SecF_bac"/>
</dbReference>
<accession>A0A1G9PYV4</accession>
<protein>
    <recommendedName>
        <fullName evidence="13">Protein-export membrane protein SecF</fullName>
    </recommendedName>
</protein>
<evidence type="ECO:0000256" key="10">
    <source>
        <dbReference type="ARBA" id="ARBA00060856"/>
    </source>
</evidence>
<dbReference type="GO" id="GO:0065002">
    <property type="term" value="P:intracellular protein transmembrane transport"/>
    <property type="evidence" value="ECO:0007669"/>
    <property type="project" value="UniProtKB-UniRule"/>
</dbReference>
<keyword evidence="6 13" id="KW-1133">Transmembrane helix</keyword>
<dbReference type="PANTHER" id="PTHR30081">
    <property type="entry name" value="PROTEIN-EXPORT MEMBRANE PROTEIN SEC"/>
    <property type="match status" value="1"/>
</dbReference>
<dbReference type="FunFam" id="1.20.1640.10:FF:000024">
    <property type="entry name" value="Multifunctional fusion protein"/>
    <property type="match status" value="1"/>
</dbReference>
<evidence type="ECO:0000256" key="12">
    <source>
        <dbReference type="ARBA" id="ARBA00065973"/>
    </source>
</evidence>
<feature type="transmembrane region" description="Helical" evidence="13">
    <location>
        <begin position="18"/>
        <end position="36"/>
    </location>
</feature>
<organism evidence="15 16">
    <name type="scientific">Geoalkalibacter ferrihydriticus</name>
    <dbReference type="NCBI Taxonomy" id="392333"/>
    <lineage>
        <taxon>Bacteria</taxon>
        <taxon>Pseudomonadati</taxon>
        <taxon>Thermodesulfobacteriota</taxon>
        <taxon>Desulfuromonadia</taxon>
        <taxon>Desulfuromonadales</taxon>
        <taxon>Geoalkalibacteraceae</taxon>
        <taxon>Geoalkalibacter</taxon>
    </lineage>
</organism>
<dbReference type="RefSeq" id="WP_052446292.1">
    <property type="nucleotide sequence ID" value="NZ_FNGU01000003.1"/>
</dbReference>
<name>A0A1G9PYV4_9BACT</name>
<dbReference type="GO" id="GO:0015450">
    <property type="term" value="F:protein-transporting ATPase activity"/>
    <property type="evidence" value="ECO:0007669"/>
    <property type="project" value="InterPro"/>
</dbReference>
<evidence type="ECO:0000256" key="1">
    <source>
        <dbReference type="ARBA" id="ARBA00004651"/>
    </source>
</evidence>
<comment type="similarity">
    <text evidence="11">In the N-terminal section; belongs to the SecD/SecF family. SecD subfamily.</text>
</comment>
<dbReference type="STRING" id="392333.SAMN05660860_01753"/>
<dbReference type="InterPro" id="IPR055344">
    <property type="entry name" value="SecD_SecF_C_bact"/>
</dbReference>
<evidence type="ECO:0000256" key="6">
    <source>
        <dbReference type="ARBA" id="ARBA00022989"/>
    </source>
</evidence>
<sequence length="313" mass="34327">MRLIKSDTNIDFIGKRKLAVAFSLVMILVGIVSLIAKGGPNYGIDFAGGMLVQVKFQTDTTPPEIREALAGVDLGPIGVQQFGDEANEFLIRTQVTTTEIEGLAQQVDLVLEQSYGADMVELRRAEMVGPQVGQELRTKGMLAILYAMVGILIYVTWRFEFRFALGAIIALMHDVLITLGLFSLFGREIDLPIVAAFLAIIGYSLNDTIIVYDRIRENMAKHGREGLPAVINKSINQTLSRTILTSGTTLMVVLALFIFGGGVIHNFAFALLIGVIVGTYSSIFVASPILIFWENWRPRKESQAEDVAQEVAS</sequence>
<dbReference type="AlphaFoldDB" id="A0A1G9PYV4"/>
<evidence type="ECO:0000313" key="16">
    <source>
        <dbReference type="Proteomes" id="UP000182146"/>
    </source>
</evidence>
<evidence type="ECO:0000256" key="9">
    <source>
        <dbReference type="ARBA" id="ARBA00059018"/>
    </source>
</evidence>
<dbReference type="Proteomes" id="UP000182146">
    <property type="component" value="Unassembled WGS sequence"/>
</dbReference>
<evidence type="ECO:0000256" key="5">
    <source>
        <dbReference type="ARBA" id="ARBA00022927"/>
    </source>
</evidence>
<feature type="domain" description="Protein export membrane protein SecD/SecF C-terminal" evidence="14">
    <location>
        <begin position="119"/>
        <end position="295"/>
    </location>
</feature>
<feature type="transmembrane region" description="Helical" evidence="13">
    <location>
        <begin position="164"/>
        <end position="185"/>
    </location>
</feature>
<evidence type="ECO:0000259" key="14">
    <source>
        <dbReference type="Pfam" id="PF02355"/>
    </source>
</evidence>
<comment type="subunit">
    <text evidence="12">Part of the essential Sec protein translocation apparatus which comprises SecA, SecYEG and auxiliary proteins SecDF-YajC and YidC.</text>
</comment>
<feature type="transmembrane region" description="Helical" evidence="13">
    <location>
        <begin position="243"/>
        <end position="264"/>
    </location>
</feature>
<keyword evidence="5 13" id="KW-0653">Protein transport</keyword>
<comment type="similarity">
    <text evidence="10">In the C-terminal section; belongs to the SecD/SecF family. SecF subfamily.</text>
</comment>
<feature type="transmembrane region" description="Helical" evidence="13">
    <location>
        <begin position="140"/>
        <end position="157"/>
    </location>
</feature>
<comment type="function">
    <text evidence="9 13">Part of the Sec protein translocase complex. Interacts with the SecYEG preprotein conducting channel. SecDF uses the proton motive force (PMF) to complete protein translocation after the ATP-dependent function of SecA.</text>
</comment>
<comment type="subcellular location">
    <subcellularLocation>
        <location evidence="1 13">Cell membrane</location>
        <topology evidence="1 13">Multi-pass membrane protein</topology>
    </subcellularLocation>
</comment>
<evidence type="ECO:0000256" key="4">
    <source>
        <dbReference type="ARBA" id="ARBA00022692"/>
    </source>
</evidence>
<dbReference type="GO" id="GO:0043952">
    <property type="term" value="P:protein transport by the Sec complex"/>
    <property type="evidence" value="ECO:0007669"/>
    <property type="project" value="UniProtKB-UniRule"/>
</dbReference>
<dbReference type="Pfam" id="PF07549">
    <property type="entry name" value="Sec_GG"/>
    <property type="match status" value="1"/>
</dbReference>
<comment type="subunit">
    <text evidence="13">Forms a complex with SecD. Part of the essential Sec protein translocation apparatus which comprises SecA, SecYEG and auxiliary proteins SecDF. Other proteins may also be involved.</text>
</comment>
<evidence type="ECO:0000256" key="11">
    <source>
        <dbReference type="ARBA" id="ARBA00061053"/>
    </source>
</evidence>
<proteinExistence type="inferred from homology"/>
<dbReference type="GO" id="GO:0005886">
    <property type="term" value="C:plasma membrane"/>
    <property type="evidence" value="ECO:0007669"/>
    <property type="project" value="UniProtKB-SubCell"/>
</dbReference>
<feature type="transmembrane region" description="Helical" evidence="13">
    <location>
        <begin position="270"/>
        <end position="293"/>
    </location>
</feature>
<reference evidence="15 16" key="1">
    <citation type="submission" date="2016-10" db="EMBL/GenBank/DDBJ databases">
        <authorList>
            <person name="de Groot N.N."/>
        </authorList>
    </citation>
    <scope>NUCLEOTIDE SEQUENCE [LARGE SCALE GENOMIC DNA]</scope>
    <source>
        <strain evidence="15 16">DSM 17813</strain>
    </source>
</reference>
<evidence type="ECO:0000256" key="7">
    <source>
        <dbReference type="ARBA" id="ARBA00023010"/>
    </source>
</evidence>
<dbReference type="HAMAP" id="MF_01464_B">
    <property type="entry name" value="SecF_B"/>
    <property type="match status" value="1"/>
</dbReference>
<dbReference type="OrthoDB" id="9774769at2"/>
<feature type="transmembrane region" description="Helical" evidence="13">
    <location>
        <begin position="191"/>
        <end position="212"/>
    </location>
</feature>
<keyword evidence="3 13" id="KW-1003">Cell membrane</keyword>
<dbReference type="GO" id="GO:0006605">
    <property type="term" value="P:protein targeting"/>
    <property type="evidence" value="ECO:0007669"/>
    <property type="project" value="UniProtKB-UniRule"/>
</dbReference>